<dbReference type="Proteomes" id="UP000179243">
    <property type="component" value="Unassembled WGS sequence"/>
</dbReference>
<dbReference type="EMBL" id="MFYX01000118">
    <property type="protein sequence ID" value="OGK01818.1"/>
    <property type="molecule type" value="Genomic_DNA"/>
</dbReference>
<evidence type="ECO:0000313" key="1">
    <source>
        <dbReference type="EMBL" id="OGK01818.1"/>
    </source>
</evidence>
<name>A0A1F7F5G2_UNCRA</name>
<accession>A0A1F7F5G2</accession>
<dbReference type="AlphaFoldDB" id="A0A1F7F5G2"/>
<sequence>MWFLMFIYKLTKFEHGYTVAPAGIGRAGTCLLSAVTYEYEVPKTAAIRAKHNKYFMDMLLFWVCSVINIKIYF</sequence>
<reference evidence="1 2" key="1">
    <citation type="journal article" date="2016" name="Nat. Commun.">
        <title>Thousands of microbial genomes shed light on interconnected biogeochemical processes in an aquifer system.</title>
        <authorList>
            <person name="Anantharaman K."/>
            <person name="Brown C.T."/>
            <person name="Hug L.A."/>
            <person name="Sharon I."/>
            <person name="Castelle C.J."/>
            <person name="Probst A.J."/>
            <person name="Thomas B.C."/>
            <person name="Singh A."/>
            <person name="Wilkins M.J."/>
            <person name="Karaoz U."/>
            <person name="Brodie E.L."/>
            <person name="Williams K.H."/>
            <person name="Hubbard S.S."/>
            <person name="Banfield J.F."/>
        </authorList>
    </citation>
    <scope>NUCLEOTIDE SEQUENCE [LARGE SCALE GENOMIC DNA]</scope>
</reference>
<comment type="caution">
    <text evidence="1">The sequence shown here is derived from an EMBL/GenBank/DDBJ whole genome shotgun (WGS) entry which is preliminary data.</text>
</comment>
<organism evidence="1 2">
    <name type="scientific">Candidatus Raymondbacteria bacterium RIFOXYD12_FULL_49_13</name>
    <dbReference type="NCBI Taxonomy" id="1817890"/>
    <lineage>
        <taxon>Bacteria</taxon>
        <taxon>Raymondiibacteriota</taxon>
    </lineage>
</organism>
<proteinExistence type="predicted"/>
<evidence type="ECO:0000313" key="2">
    <source>
        <dbReference type="Proteomes" id="UP000179243"/>
    </source>
</evidence>
<gene>
    <name evidence="1" type="ORF">A2519_03070</name>
</gene>
<protein>
    <submittedName>
        <fullName evidence="1">Uncharacterized protein</fullName>
    </submittedName>
</protein>